<dbReference type="EMBL" id="AMCI01005077">
    <property type="protein sequence ID" value="EJW96835.1"/>
    <property type="molecule type" value="Genomic_DNA"/>
</dbReference>
<proteinExistence type="predicted"/>
<comment type="caution">
    <text evidence="1">The sequence shown here is derived from an EMBL/GenBank/DDBJ whole genome shotgun (WGS) entry which is preliminary data.</text>
</comment>
<organism evidence="1">
    <name type="scientific">gut metagenome</name>
    <dbReference type="NCBI Taxonomy" id="749906"/>
    <lineage>
        <taxon>unclassified sequences</taxon>
        <taxon>metagenomes</taxon>
        <taxon>organismal metagenomes</taxon>
    </lineage>
</organism>
<sequence length="81" mass="8880">MAVQIPFFGSETGQTFINSFTVNRQHLQIISAGVGCTAEDKSAFVLIGEIRLDGIKAHKGREGDAVSLETFKRFTGIMFSR</sequence>
<reference evidence="1" key="1">
    <citation type="journal article" date="2012" name="PLoS ONE">
        <title>Gene sets for utilization of primary and secondary nutrition supplies in the distal gut of endangered iberian lynx.</title>
        <authorList>
            <person name="Alcaide M."/>
            <person name="Messina E."/>
            <person name="Richter M."/>
            <person name="Bargiela R."/>
            <person name="Peplies J."/>
            <person name="Huws S.A."/>
            <person name="Newbold C.J."/>
            <person name="Golyshin P.N."/>
            <person name="Simon M.A."/>
            <person name="Lopez G."/>
            <person name="Yakimov M.M."/>
            <person name="Ferrer M."/>
        </authorList>
    </citation>
    <scope>NUCLEOTIDE SEQUENCE</scope>
</reference>
<accession>J9CA80</accession>
<protein>
    <submittedName>
        <fullName evidence="1">Uncharacterized protein</fullName>
    </submittedName>
</protein>
<dbReference type="AlphaFoldDB" id="J9CA80"/>
<name>J9CA80_9ZZZZ</name>
<evidence type="ECO:0000313" key="1">
    <source>
        <dbReference type="EMBL" id="EJW96835.1"/>
    </source>
</evidence>
<gene>
    <name evidence="1" type="ORF">EVA_15058</name>
</gene>